<feature type="chain" id="PRO_5016399681" description="DUF6973 domain-containing protein" evidence="1">
    <location>
        <begin position="30"/>
        <end position="276"/>
    </location>
</feature>
<evidence type="ECO:0000313" key="4">
    <source>
        <dbReference type="Proteomes" id="UP000249890"/>
    </source>
</evidence>
<dbReference type="RefSeq" id="WP_087919950.1">
    <property type="nucleotide sequence ID" value="NZ_CP021780.1"/>
</dbReference>
<dbReference type="InterPro" id="IPR054246">
    <property type="entry name" value="DUF6973"/>
</dbReference>
<evidence type="ECO:0000259" key="2">
    <source>
        <dbReference type="Pfam" id="PF22322"/>
    </source>
</evidence>
<dbReference type="EMBL" id="CP021780">
    <property type="protein sequence ID" value="ASA25991.1"/>
    <property type="molecule type" value="Genomic_DNA"/>
</dbReference>
<reference evidence="3 4" key="1">
    <citation type="submission" date="2017-06" db="EMBL/GenBank/DDBJ databases">
        <title>Complete genome sequence of Paenibacillus donghaensis KCTC 13049T isolated from East Sea sediment, South Korea.</title>
        <authorList>
            <person name="Jung B.K."/>
            <person name="Hong S.-J."/>
            <person name="Shin J.-H."/>
        </authorList>
    </citation>
    <scope>NUCLEOTIDE SEQUENCE [LARGE SCALE GENOMIC DNA]</scope>
    <source>
        <strain evidence="3 4">KCTC 13049</strain>
    </source>
</reference>
<evidence type="ECO:0000313" key="3">
    <source>
        <dbReference type="EMBL" id="ASA25991.1"/>
    </source>
</evidence>
<feature type="domain" description="DUF6973" evidence="2">
    <location>
        <begin position="139"/>
        <end position="261"/>
    </location>
</feature>
<name>A0A2Z2KWU2_9BACL</name>
<dbReference type="KEGG" id="pdh:B9T62_37955"/>
<keyword evidence="1" id="KW-0732">Signal</keyword>
<gene>
    <name evidence="3" type="ORF">B9T62_37955</name>
</gene>
<evidence type="ECO:0000256" key="1">
    <source>
        <dbReference type="SAM" id="SignalP"/>
    </source>
</evidence>
<dbReference type="AlphaFoldDB" id="A0A2Z2KWU2"/>
<accession>A0A2Z2KWU2</accession>
<feature type="signal peptide" evidence="1">
    <location>
        <begin position="1"/>
        <end position="29"/>
    </location>
</feature>
<dbReference type="Proteomes" id="UP000249890">
    <property type="component" value="Chromosome"/>
</dbReference>
<dbReference type="Pfam" id="PF22322">
    <property type="entry name" value="DUF6973"/>
    <property type="match status" value="1"/>
</dbReference>
<dbReference type="OrthoDB" id="1187707at2"/>
<keyword evidence="4" id="KW-1185">Reference proteome</keyword>
<organism evidence="3 4">
    <name type="scientific">Paenibacillus donghaensis</name>
    <dbReference type="NCBI Taxonomy" id="414771"/>
    <lineage>
        <taxon>Bacteria</taxon>
        <taxon>Bacillati</taxon>
        <taxon>Bacillota</taxon>
        <taxon>Bacilli</taxon>
        <taxon>Bacillales</taxon>
        <taxon>Paenibacillaceae</taxon>
        <taxon>Paenibacillus</taxon>
    </lineage>
</organism>
<proteinExistence type="predicted"/>
<sequence length="276" mass="30305">MKLKNLSLNKAITLSVLSVSLLLPGTSFANVYETKEAVSTSFASIVEVASNENLEIKKNEIKALLEANGGSSQNFDELIKYTNQGDIEFIYSIIELKKANPQLSPEEIVELVFPVEDSIVQARGQSSSGWNSLTTAEKWLVAGYPAEALIVNAAKNNTDEITSVRYPGWTDGDKGNAFRHALWNAIMALNITKVMAEQFASAHEDVGLTNAELSATTWNGYNGLQHKQMDLHNNQKGRDCVSWYEIPFAVTNTDLANRVQAKMLHLTTRILIGGGI</sequence>
<protein>
    <recommendedName>
        <fullName evidence="2">DUF6973 domain-containing protein</fullName>
    </recommendedName>
</protein>